<evidence type="ECO:0000256" key="3">
    <source>
        <dbReference type="ARBA" id="ARBA00022989"/>
    </source>
</evidence>
<evidence type="ECO:0000313" key="8">
    <source>
        <dbReference type="Proteomes" id="UP001152795"/>
    </source>
</evidence>
<dbReference type="Gene3D" id="1.20.1070.10">
    <property type="entry name" value="Rhodopsin 7-helix transmembrane proteins"/>
    <property type="match status" value="1"/>
</dbReference>
<evidence type="ECO:0000313" key="7">
    <source>
        <dbReference type="EMBL" id="CAB4041337.1"/>
    </source>
</evidence>
<dbReference type="PANTHER" id="PTHR45902:SF4">
    <property type="entry name" value="G-PROTEIN COUPLED RECEPTORS FAMILY 2 PROFILE 2 DOMAIN-CONTAINING PROTEIN"/>
    <property type="match status" value="1"/>
</dbReference>
<keyword evidence="3 6" id="KW-1133">Transmembrane helix</keyword>
<keyword evidence="8" id="KW-1185">Reference proteome</keyword>
<dbReference type="GO" id="GO:0004930">
    <property type="term" value="F:G protein-coupled receptor activity"/>
    <property type="evidence" value="ECO:0007669"/>
    <property type="project" value="InterPro"/>
</dbReference>
<dbReference type="AlphaFoldDB" id="A0A6S7K9E0"/>
<comment type="subcellular location">
    <subcellularLocation>
        <location evidence="1">Membrane</location>
        <topology evidence="1">Multi-pass membrane protein</topology>
    </subcellularLocation>
</comment>
<dbReference type="EMBL" id="CACRXK020028147">
    <property type="protein sequence ID" value="CAB4041337.1"/>
    <property type="molecule type" value="Genomic_DNA"/>
</dbReference>
<sequence>MDNLSNILFFKVPVGIALGLNIIAFIWTILGITNVRNKTSKYNSTKNQQTTVTKDVKMYGKLSVVMGLTWTLGFAMEYSVIVKFIFLIVNSLQGFFIFLAFVTNKRVMEKCKMSRPSWSQSASSNSRKTSSGSSVGLNTRKISYGNS</sequence>
<dbReference type="OrthoDB" id="5990469at2759"/>
<proteinExistence type="predicted"/>
<dbReference type="InterPro" id="IPR000832">
    <property type="entry name" value="GPCR_2_secretin-like"/>
</dbReference>
<evidence type="ECO:0000256" key="1">
    <source>
        <dbReference type="ARBA" id="ARBA00004141"/>
    </source>
</evidence>
<dbReference type="GO" id="GO:0016020">
    <property type="term" value="C:membrane"/>
    <property type="evidence" value="ECO:0007669"/>
    <property type="project" value="UniProtKB-SubCell"/>
</dbReference>
<feature type="transmembrane region" description="Helical" evidence="6">
    <location>
        <begin position="56"/>
        <end position="75"/>
    </location>
</feature>
<comment type="caution">
    <text evidence="7">The sequence shown here is derived from an EMBL/GenBank/DDBJ whole genome shotgun (WGS) entry which is preliminary data.</text>
</comment>
<keyword evidence="2 6" id="KW-0812">Transmembrane</keyword>
<evidence type="ECO:0000256" key="2">
    <source>
        <dbReference type="ARBA" id="ARBA00022692"/>
    </source>
</evidence>
<keyword evidence="4 6" id="KW-0472">Membrane</keyword>
<evidence type="ECO:0000256" key="4">
    <source>
        <dbReference type="ARBA" id="ARBA00023136"/>
    </source>
</evidence>
<dbReference type="InterPro" id="IPR053231">
    <property type="entry name" value="GPCR_LN-TM7"/>
</dbReference>
<feature type="region of interest" description="Disordered" evidence="5">
    <location>
        <begin position="117"/>
        <end position="147"/>
    </location>
</feature>
<organism evidence="7 8">
    <name type="scientific">Paramuricea clavata</name>
    <name type="common">Red gorgonian</name>
    <name type="synonym">Violescent sea-whip</name>
    <dbReference type="NCBI Taxonomy" id="317549"/>
    <lineage>
        <taxon>Eukaryota</taxon>
        <taxon>Metazoa</taxon>
        <taxon>Cnidaria</taxon>
        <taxon>Anthozoa</taxon>
        <taxon>Octocorallia</taxon>
        <taxon>Malacalcyonacea</taxon>
        <taxon>Plexauridae</taxon>
        <taxon>Paramuricea</taxon>
    </lineage>
</organism>
<dbReference type="Pfam" id="PF00002">
    <property type="entry name" value="7tm_2"/>
    <property type="match status" value="1"/>
</dbReference>
<protein>
    <submittedName>
        <fullName evidence="7">Probable G- coupled receptor Mth-like 1</fullName>
    </submittedName>
</protein>
<name>A0A6S7K9E0_PARCT</name>
<evidence type="ECO:0000256" key="6">
    <source>
        <dbReference type="SAM" id="Phobius"/>
    </source>
</evidence>
<accession>A0A6S7K9E0</accession>
<feature type="compositionally biased region" description="Polar residues" evidence="5">
    <location>
        <begin position="135"/>
        <end position="147"/>
    </location>
</feature>
<feature type="transmembrane region" description="Helical" evidence="6">
    <location>
        <begin position="12"/>
        <end position="35"/>
    </location>
</feature>
<evidence type="ECO:0000256" key="5">
    <source>
        <dbReference type="SAM" id="MobiDB-lite"/>
    </source>
</evidence>
<dbReference type="Proteomes" id="UP001152795">
    <property type="component" value="Unassembled WGS sequence"/>
</dbReference>
<feature type="transmembrane region" description="Helical" evidence="6">
    <location>
        <begin position="81"/>
        <end position="103"/>
    </location>
</feature>
<keyword evidence="7" id="KW-0675">Receptor</keyword>
<reference evidence="7" key="1">
    <citation type="submission" date="2020-04" db="EMBL/GenBank/DDBJ databases">
        <authorList>
            <person name="Alioto T."/>
            <person name="Alioto T."/>
            <person name="Gomez Garrido J."/>
        </authorList>
    </citation>
    <scope>NUCLEOTIDE SEQUENCE</scope>
    <source>
        <strain evidence="7">A484AB</strain>
    </source>
</reference>
<gene>
    <name evidence="7" type="ORF">PACLA_8A025161</name>
</gene>
<feature type="compositionally biased region" description="Low complexity" evidence="5">
    <location>
        <begin position="119"/>
        <end position="134"/>
    </location>
</feature>
<dbReference type="PANTHER" id="PTHR45902">
    <property type="entry name" value="LATROPHILIN RECEPTOR-LIKE PROTEIN A"/>
    <property type="match status" value="1"/>
</dbReference>